<organism evidence="3 4">
    <name type="scientific">Eleutherodactylus coqui</name>
    <name type="common">Puerto Rican coqui</name>
    <dbReference type="NCBI Taxonomy" id="57060"/>
    <lineage>
        <taxon>Eukaryota</taxon>
        <taxon>Metazoa</taxon>
        <taxon>Chordata</taxon>
        <taxon>Craniata</taxon>
        <taxon>Vertebrata</taxon>
        <taxon>Euteleostomi</taxon>
        <taxon>Amphibia</taxon>
        <taxon>Batrachia</taxon>
        <taxon>Anura</taxon>
        <taxon>Neobatrachia</taxon>
        <taxon>Hyloidea</taxon>
        <taxon>Eleutherodactylidae</taxon>
        <taxon>Eleutherodactylinae</taxon>
        <taxon>Eleutherodactylus</taxon>
        <taxon>Eleutherodactylus</taxon>
    </lineage>
</organism>
<dbReference type="InterPro" id="IPR005550">
    <property type="entry name" value="Kinetochore_Ndc80"/>
</dbReference>
<dbReference type="InterPro" id="IPR057091">
    <property type="entry name" value="NDC80_loop"/>
</dbReference>
<dbReference type="GO" id="GO:0031262">
    <property type="term" value="C:Ndc80 complex"/>
    <property type="evidence" value="ECO:0007669"/>
    <property type="project" value="InterPro"/>
</dbReference>
<accession>A0A8J6BK18</accession>
<feature type="region of interest" description="Disordered" evidence="1">
    <location>
        <begin position="89"/>
        <end position="115"/>
    </location>
</feature>
<dbReference type="PANTHER" id="PTHR10643:SF2">
    <property type="entry name" value="KINETOCHORE PROTEIN NDC80 HOMOLOG"/>
    <property type="match status" value="1"/>
</dbReference>
<dbReference type="PANTHER" id="PTHR10643">
    <property type="entry name" value="KINETOCHORE PROTEIN NDC80"/>
    <property type="match status" value="1"/>
</dbReference>
<feature type="non-terminal residue" evidence="3">
    <location>
        <position position="202"/>
    </location>
</feature>
<sequence>VETQIAEFHKVVRKVRLIPSTAENANGYDFQIECNMDREQGGLNVCRNKINLPLLELLTKTEGQITNATNKKMEAEDLLEQLHSLIGEKRNDTKSHKEEAQKLEETSIQKAEEADEVEKRWTSEIESLEKHRHLLESGVNKSLDEALKDLQKAQQELQLVEHQTEEEMRQVGDKLVRVVTAVVYLRNRMYLGNQPSEGVLGL</sequence>
<evidence type="ECO:0000313" key="4">
    <source>
        <dbReference type="Proteomes" id="UP000770717"/>
    </source>
</evidence>
<gene>
    <name evidence="3" type="ORF">GDO78_020284</name>
</gene>
<name>A0A8J6BK18_ELECQ</name>
<evidence type="ECO:0000259" key="2">
    <source>
        <dbReference type="Pfam" id="PF24487"/>
    </source>
</evidence>
<keyword evidence="4" id="KW-1185">Reference proteome</keyword>
<proteinExistence type="predicted"/>
<dbReference type="Pfam" id="PF24487">
    <property type="entry name" value="NDC80_loop"/>
    <property type="match status" value="1"/>
</dbReference>
<reference evidence="3" key="1">
    <citation type="thesis" date="2020" institute="ProQuest LLC" country="789 East Eisenhower Parkway, Ann Arbor, MI, USA">
        <title>Comparative Genomics and Chromosome Evolution.</title>
        <authorList>
            <person name="Mudd A.B."/>
        </authorList>
    </citation>
    <scope>NUCLEOTIDE SEQUENCE</scope>
    <source>
        <strain evidence="3">HN-11 Male</strain>
        <tissue evidence="3">Kidney and liver</tissue>
    </source>
</reference>
<dbReference type="GO" id="GO:0051315">
    <property type="term" value="P:attachment of mitotic spindle microtubules to kinetochore"/>
    <property type="evidence" value="ECO:0007669"/>
    <property type="project" value="InterPro"/>
</dbReference>
<evidence type="ECO:0000256" key="1">
    <source>
        <dbReference type="SAM" id="MobiDB-lite"/>
    </source>
</evidence>
<protein>
    <recommendedName>
        <fullName evidence="2">Kinetochore protein NDC80 loop region domain-containing protein</fullName>
    </recommendedName>
</protein>
<comment type="caution">
    <text evidence="3">The sequence shown here is derived from an EMBL/GenBank/DDBJ whole genome shotgun (WGS) entry which is preliminary data.</text>
</comment>
<feature type="domain" description="Kinetochore protein NDC80 loop region" evidence="2">
    <location>
        <begin position="1"/>
        <end position="183"/>
    </location>
</feature>
<dbReference type="AlphaFoldDB" id="A0A8J6BK18"/>
<evidence type="ECO:0000313" key="3">
    <source>
        <dbReference type="EMBL" id="KAG9464223.1"/>
    </source>
</evidence>
<dbReference type="EMBL" id="WNTK01004830">
    <property type="protein sequence ID" value="KAG9464223.1"/>
    <property type="molecule type" value="Genomic_DNA"/>
</dbReference>
<dbReference type="Proteomes" id="UP000770717">
    <property type="component" value="Unassembled WGS sequence"/>
</dbReference>
<dbReference type="OrthoDB" id="7459479at2759"/>